<reference evidence="3 4" key="1">
    <citation type="journal article" date="2019" name="Int. J. Syst. Evol. Microbiol.">
        <title>The Global Catalogue of Microorganisms (GCM) 10K type strain sequencing project: providing services to taxonomists for standard genome sequencing and annotation.</title>
        <authorList>
            <consortium name="The Broad Institute Genomics Platform"/>
            <consortium name="The Broad Institute Genome Sequencing Center for Infectious Disease"/>
            <person name="Wu L."/>
            <person name="Ma J."/>
        </authorList>
    </citation>
    <scope>NUCLEOTIDE SEQUENCE [LARGE SCALE GENOMIC DNA]</scope>
    <source>
        <strain evidence="3 4">XZYJT29</strain>
    </source>
</reference>
<evidence type="ECO:0000313" key="3">
    <source>
        <dbReference type="EMBL" id="MFC7140949.1"/>
    </source>
</evidence>
<protein>
    <submittedName>
        <fullName evidence="3">NUDIX domain-containing protein</fullName>
    </submittedName>
</protein>
<organism evidence="3 4">
    <name type="scientific">Halosimplex aquaticum</name>
    <dbReference type="NCBI Taxonomy" id="3026162"/>
    <lineage>
        <taxon>Archaea</taxon>
        <taxon>Methanobacteriati</taxon>
        <taxon>Methanobacteriota</taxon>
        <taxon>Stenosarchaea group</taxon>
        <taxon>Halobacteria</taxon>
        <taxon>Halobacteriales</taxon>
        <taxon>Haloarculaceae</taxon>
        <taxon>Halosimplex</taxon>
    </lineage>
</organism>
<sequence>MTKRRASYCPYCGTALETKGFEGRDRRFCPECREFVFQNPTPGGHVVVLDGDAALLIERGIEPDLGAWAVPGGILEVDEPAALGAARELEEEAGLSVDPGALELVRTGLDVDDPDDGSYLSITFAVERADTAGTVRPGPETTDARFWSFADLRDGGVLTRSVDCRRIEAAVERLRGERVQFTAE</sequence>
<dbReference type="Pfam" id="PF00293">
    <property type="entry name" value="NUDIX"/>
    <property type="match status" value="1"/>
</dbReference>
<keyword evidence="4" id="KW-1185">Reference proteome</keyword>
<evidence type="ECO:0000313" key="4">
    <source>
        <dbReference type="Proteomes" id="UP001596432"/>
    </source>
</evidence>
<keyword evidence="1" id="KW-0378">Hydrolase</keyword>
<dbReference type="Gene3D" id="3.90.79.10">
    <property type="entry name" value="Nucleoside Triphosphate Pyrophosphohydrolase"/>
    <property type="match status" value="1"/>
</dbReference>
<proteinExistence type="predicted"/>
<gene>
    <name evidence="3" type="ORF">ACFQMA_14080</name>
</gene>
<dbReference type="AlphaFoldDB" id="A0ABD5Y952"/>
<dbReference type="InterPro" id="IPR015797">
    <property type="entry name" value="NUDIX_hydrolase-like_dom_sf"/>
</dbReference>
<dbReference type="GeneID" id="78821255"/>
<dbReference type="Proteomes" id="UP001596432">
    <property type="component" value="Unassembled WGS sequence"/>
</dbReference>
<dbReference type="PROSITE" id="PS51462">
    <property type="entry name" value="NUDIX"/>
    <property type="match status" value="1"/>
</dbReference>
<evidence type="ECO:0000256" key="1">
    <source>
        <dbReference type="ARBA" id="ARBA00022801"/>
    </source>
</evidence>
<dbReference type="GO" id="GO:0016787">
    <property type="term" value="F:hydrolase activity"/>
    <property type="evidence" value="ECO:0007669"/>
    <property type="project" value="UniProtKB-KW"/>
</dbReference>
<dbReference type="RefSeq" id="WP_274322040.1">
    <property type="nucleotide sequence ID" value="NZ_CP118158.1"/>
</dbReference>
<dbReference type="PANTHER" id="PTHR43222">
    <property type="entry name" value="NUDIX HYDROLASE 23"/>
    <property type="match status" value="1"/>
</dbReference>
<dbReference type="InterPro" id="IPR000086">
    <property type="entry name" value="NUDIX_hydrolase_dom"/>
</dbReference>
<name>A0ABD5Y952_9EURY</name>
<dbReference type="InterPro" id="IPR020084">
    <property type="entry name" value="NUDIX_hydrolase_CS"/>
</dbReference>
<comment type="caution">
    <text evidence="3">The sequence shown here is derived from an EMBL/GenBank/DDBJ whole genome shotgun (WGS) entry which is preliminary data.</text>
</comment>
<dbReference type="SUPFAM" id="SSF55811">
    <property type="entry name" value="Nudix"/>
    <property type="match status" value="1"/>
</dbReference>
<accession>A0ABD5Y952</accession>
<feature type="domain" description="Nudix hydrolase" evidence="2">
    <location>
        <begin position="39"/>
        <end position="172"/>
    </location>
</feature>
<dbReference type="EMBL" id="JBHTAS010000001">
    <property type="protein sequence ID" value="MFC7140949.1"/>
    <property type="molecule type" value="Genomic_DNA"/>
</dbReference>
<evidence type="ECO:0000259" key="2">
    <source>
        <dbReference type="PROSITE" id="PS51462"/>
    </source>
</evidence>
<dbReference type="PROSITE" id="PS00893">
    <property type="entry name" value="NUDIX_BOX"/>
    <property type="match status" value="1"/>
</dbReference>
<dbReference type="PANTHER" id="PTHR43222:SF2">
    <property type="entry name" value="NUDIX HYDROLASE 23, CHLOROPLASTIC"/>
    <property type="match status" value="1"/>
</dbReference>